<keyword evidence="7 17" id="KW-0812">Transmembrane</keyword>
<keyword evidence="5 17" id="KW-0410">Iron transport</keyword>
<dbReference type="RefSeq" id="WP_249287056.1">
    <property type="nucleotide sequence ID" value="NZ_JACRWC010000081.1"/>
</dbReference>
<feature type="transmembrane region" description="Helical" evidence="17">
    <location>
        <begin position="508"/>
        <end position="531"/>
    </location>
</feature>
<feature type="transmembrane region" description="Helical" evidence="17">
    <location>
        <begin position="459"/>
        <end position="488"/>
    </location>
</feature>
<dbReference type="NCBIfam" id="TIGR00437">
    <property type="entry name" value="feoB"/>
    <property type="match status" value="1"/>
</dbReference>
<keyword evidence="6" id="KW-0997">Cell inner membrane</keyword>
<sequence>MTLKELNIGESAVIRTVGGDGALRQHFLDMGVIPGAEVTVVKLAPMGDPMELQIHGYELTLRLADADQIEVEPIKSRSRKHEGPKSISDTEHPGLGESGKYHVKATEDPLPDGMTLTYALVGNQNCGKTTLFNQLTGANQHVGNFPGVTVDRKDGPIKGYPNTSVTDLPGIYSMSPYTSEEIVSRNFVLQDKPKAIINIVDATNIERNLYLTMQLLEMDVPMVLALNMMDEVTGNGGTIDVNRMEEILGIPVIPISAAKNQGVDELIRHAIHIAKYQERPGRQDFCDENDFGGAVHRCIHSVCHLIEDHAEAAEVPIRFAASKLIEGDQLMMRLMNLDQNEIEMLEHIILQMEKERGLDRSAAIADMRFSFIEKVCESTVVKPKESKEHIRSRKLDRILTGKYTAIPCFLGIMLLVFYLTFNVIGAWLQRLLDLGISSLTDVVDHALTAGHMNPVLHGLIIDGIFTGVGSVLSFLPIIVTLFFFLSMMEDSGYIARVAFFMDKLLRKIGLSGRSIVPLLIGFGCTVPAVMATRTLPSERDRKMTILLTPFMSCTAKLPIYAFFVSAFFPGKGGLIMVGLYITGIVIGILVALLFKGTLFKGEAVPFVMELPNYRLPGAKNVAQLLWEKAKDFLQRAFSVILIATVVIWFLQSFDLRFNMVEDSSKSILAMVAGWIAPLFAPIGLGDWRIVTSLISGFMAKESVVSTLQVLFHGGVQSVLTSLSAASLLVFSLLYTPCVAAIASVRREMGRHWAIGVVLWQCAIAWVAAAIVRVIGLLIF</sequence>
<protein>
    <recommendedName>
        <fullName evidence="14 17">Ferrous iron transport protein B</fullName>
    </recommendedName>
</protein>
<feature type="binding site" evidence="16">
    <location>
        <position position="133"/>
    </location>
    <ligand>
        <name>Mg(2+)</name>
        <dbReference type="ChEBI" id="CHEBI:18420"/>
        <label>2</label>
    </ligand>
</feature>
<name>A0A923NFF7_9FIRM</name>
<keyword evidence="9 17" id="KW-1133">Transmembrane helix</keyword>
<dbReference type="Pfam" id="PF17910">
    <property type="entry name" value="FeoB_Cyto"/>
    <property type="match status" value="1"/>
</dbReference>
<evidence type="ECO:0000256" key="18">
    <source>
        <dbReference type="SAM" id="MobiDB-lite"/>
    </source>
</evidence>
<feature type="compositionally biased region" description="Basic and acidic residues" evidence="18">
    <location>
        <begin position="81"/>
        <end position="94"/>
    </location>
</feature>
<dbReference type="GO" id="GO:0005886">
    <property type="term" value="C:plasma membrane"/>
    <property type="evidence" value="ECO:0007669"/>
    <property type="project" value="UniProtKB-SubCell"/>
</dbReference>
<feature type="transmembrane region" description="Helical" evidence="17">
    <location>
        <begin position="671"/>
        <end position="690"/>
    </location>
</feature>
<feature type="binding site" evidence="15">
    <location>
        <begin position="122"/>
        <end position="129"/>
    </location>
    <ligand>
        <name>GTP</name>
        <dbReference type="ChEBI" id="CHEBI:37565"/>
        <label>1</label>
    </ligand>
</feature>
<dbReference type="Pfam" id="PF02421">
    <property type="entry name" value="FeoB_N"/>
    <property type="match status" value="1"/>
</dbReference>
<evidence type="ECO:0000256" key="13">
    <source>
        <dbReference type="ARBA" id="ARBA00023136"/>
    </source>
</evidence>
<feature type="domain" description="FeoB-type G" evidence="19">
    <location>
        <begin position="115"/>
        <end position="276"/>
    </location>
</feature>
<evidence type="ECO:0000313" key="21">
    <source>
        <dbReference type="Proteomes" id="UP000644115"/>
    </source>
</evidence>
<keyword evidence="4" id="KW-1003">Cell membrane</keyword>
<evidence type="ECO:0000313" key="20">
    <source>
        <dbReference type="EMBL" id="MBC5999642.1"/>
    </source>
</evidence>
<keyword evidence="12 15" id="KW-0342">GTP-binding</keyword>
<proteinExistence type="inferred from homology"/>
<feature type="transmembrane region" description="Helical" evidence="17">
    <location>
        <begin position="543"/>
        <end position="568"/>
    </location>
</feature>
<dbReference type="InterPro" id="IPR027417">
    <property type="entry name" value="P-loop_NTPase"/>
</dbReference>
<feature type="binding site" evidence="16">
    <location>
        <position position="137"/>
    </location>
    <ligand>
        <name>Mg(2+)</name>
        <dbReference type="ChEBI" id="CHEBI:18420"/>
        <label>2</label>
    </ligand>
</feature>
<dbReference type="InterPro" id="IPR011642">
    <property type="entry name" value="Gate_dom"/>
</dbReference>
<dbReference type="CDD" id="cd01879">
    <property type="entry name" value="FeoB"/>
    <property type="match status" value="1"/>
</dbReference>
<reference evidence="20" key="1">
    <citation type="submission" date="2020-08" db="EMBL/GenBank/DDBJ databases">
        <authorList>
            <person name="Liu C."/>
            <person name="Sun Q."/>
        </authorList>
    </citation>
    <scope>NUCLEOTIDE SEQUENCE</scope>
    <source>
        <strain evidence="20">BX16</strain>
    </source>
</reference>
<evidence type="ECO:0000256" key="11">
    <source>
        <dbReference type="ARBA" id="ARBA00023065"/>
    </source>
</evidence>
<evidence type="ECO:0000256" key="6">
    <source>
        <dbReference type="ARBA" id="ARBA00022519"/>
    </source>
</evidence>
<keyword evidence="16" id="KW-0479">Metal-binding</keyword>
<evidence type="ECO:0000256" key="10">
    <source>
        <dbReference type="ARBA" id="ARBA00023004"/>
    </source>
</evidence>
<feature type="transmembrane region" description="Helical" evidence="17">
    <location>
        <begin position="403"/>
        <end position="428"/>
    </location>
</feature>
<dbReference type="InterPro" id="IPR041069">
    <property type="entry name" value="FeoB_Cyto"/>
</dbReference>
<dbReference type="GO" id="GO:0005525">
    <property type="term" value="F:GTP binding"/>
    <property type="evidence" value="ECO:0007669"/>
    <property type="project" value="UniProtKB-KW"/>
</dbReference>
<feature type="binding site" evidence="15">
    <location>
        <begin position="227"/>
        <end position="230"/>
    </location>
    <ligand>
        <name>GTP</name>
        <dbReference type="ChEBI" id="CHEBI:37565"/>
        <label>1</label>
    </ligand>
</feature>
<keyword evidence="3 17" id="KW-0813">Transport</keyword>
<dbReference type="GO" id="GO:0046914">
    <property type="term" value="F:transition metal ion binding"/>
    <property type="evidence" value="ECO:0007669"/>
    <property type="project" value="InterPro"/>
</dbReference>
<dbReference type="PROSITE" id="PS51711">
    <property type="entry name" value="G_FEOB"/>
    <property type="match status" value="1"/>
</dbReference>
<dbReference type="InterPro" id="IPR050860">
    <property type="entry name" value="FeoB_GTPase"/>
</dbReference>
<dbReference type="InterPro" id="IPR008988">
    <property type="entry name" value="Transcriptional_repressor_C"/>
</dbReference>
<feature type="binding site" evidence="15">
    <location>
        <begin position="167"/>
        <end position="170"/>
    </location>
    <ligand>
        <name>GTP</name>
        <dbReference type="ChEBI" id="CHEBI:37565"/>
        <label>1</label>
    </ligand>
</feature>
<evidence type="ECO:0000256" key="4">
    <source>
        <dbReference type="ARBA" id="ARBA00022475"/>
    </source>
</evidence>
<dbReference type="InterPro" id="IPR038157">
    <property type="entry name" value="FeoA_core_dom"/>
</dbReference>
<feature type="binding site" evidence="15">
    <location>
        <begin position="256"/>
        <end position="258"/>
    </location>
    <ligand>
        <name>GTP</name>
        <dbReference type="ChEBI" id="CHEBI:37565"/>
        <label>1</label>
    </ligand>
</feature>
<dbReference type="PANTHER" id="PTHR43185">
    <property type="entry name" value="FERROUS IRON TRANSPORT PROTEIN B"/>
    <property type="match status" value="1"/>
</dbReference>
<keyword evidence="21" id="KW-1185">Reference proteome</keyword>
<evidence type="ECO:0000256" key="7">
    <source>
        <dbReference type="ARBA" id="ARBA00022692"/>
    </source>
</evidence>
<keyword evidence="11" id="KW-0406">Ion transport</keyword>
<dbReference type="AlphaFoldDB" id="A0A923NFF7"/>
<comment type="caution">
    <text evidence="20">The sequence shown here is derived from an EMBL/GenBank/DDBJ whole genome shotgun (WGS) entry which is preliminary data.</text>
</comment>
<evidence type="ECO:0000256" key="15">
    <source>
        <dbReference type="PIRSR" id="PIRSR603373-1"/>
    </source>
</evidence>
<dbReference type="GO" id="GO:0015093">
    <property type="term" value="F:ferrous iron transmembrane transporter activity"/>
    <property type="evidence" value="ECO:0007669"/>
    <property type="project" value="UniProtKB-UniRule"/>
</dbReference>
<feature type="binding site" evidence="16">
    <location>
        <position position="136"/>
    </location>
    <ligand>
        <name>Mg(2+)</name>
        <dbReference type="ChEBI" id="CHEBI:18420"/>
        <label>2</label>
    </ligand>
</feature>
<evidence type="ECO:0000256" key="1">
    <source>
        <dbReference type="ARBA" id="ARBA00003926"/>
    </source>
</evidence>
<dbReference type="Proteomes" id="UP000644115">
    <property type="component" value="Unassembled WGS sequence"/>
</dbReference>
<evidence type="ECO:0000256" key="14">
    <source>
        <dbReference type="NCBIfam" id="TIGR00437"/>
    </source>
</evidence>
<dbReference type="Pfam" id="PF07670">
    <property type="entry name" value="Gate"/>
    <property type="match status" value="2"/>
</dbReference>
<dbReference type="Gene3D" id="3.40.50.300">
    <property type="entry name" value="P-loop containing nucleotide triphosphate hydrolases"/>
    <property type="match status" value="1"/>
</dbReference>
<feature type="region of interest" description="Disordered" evidence="18">
    <location>
        <begin position="73"/>
        <end position="97"/>
    </location>
</feature>
<evidence type="ECO:0000256" key="16">
    <source>
        <dbReference type="PIRSR" id="PIRSR603373-2"/>
    </source>
</evidence>
<keyword evidence="8 15" id="KW-0547">Nucleotide-binding</keyword>
<dbReference type="FunFam" id="3.40.50.300:FF:000426">
    <property type="entry name" value="Ferrous iron transport protein B"/>
    <property type="match status" value="1"/>
</dbReference>
<gene>
    <name evidence="20" type="primary">feoB</name>
    <name evidence="20" type="ORF">H8876_06480</name>
</gene>
<dbReference type="PANTHER" id="PTHR43185:SF1">
    <property type="entry name" value="FE(2+) TRANSPORTER FEOB"/>
    <property type="match status" value="1"/>
</dbReference>
<evidence type="ECO:0000256" key="12">
    <source>
        <dbReference type="ARBA" id="ARBA00023134"/>
    </source>
</evidence>
<keyword evidence="10 17" id="KW-0408">Iron</keyword>
<dbReference type="InterPro" id="IPR030389">
    <property type="entry name" value="G_FEOB_dom"/>
</dbReference>
<organism evidence="20 21">
    <name type="scientific">Lentihominibacter faecis</name>
    <dbReference type="NCBI Taxonomy" id="2764712"/>
    <lineage>
        <taxon>Bacteria</taxon>
        <taxon>Bacillati</taxon>
        <taxon>Bacillota</taxon>
        <taxon>Clostridia</taxon>
        <taxon>Peptostreptococcales</taxon>
        <taxon>Anaerovoracaceae</taxon>
        <taxon>Lentihominibacter</taxon>
    </lineage>
</organism>
<dbReference type="EMBL" id="JACRWC010000081">
    <property type="protein sequence ID" value="MBC5999642.1"/>
    <property type="molecule type" value="Genomic_DNA"/>
</dbReference>
<feature type="transmembrane region" description="Helical" evidence="17">
    <location>
        <begin position="756"/>
        <end position="778"/>
    </location>
</feature>
<keyword evidence="16" id="KW-0460">Magnesium</keyword>
<evidence type="ECO:0000256" key="8">
    <source>
        <dbReference type="ARBA" id="ARBA00022741"/>
    </source>
</evidence>
<dbReference type="Pfam" id="PF04023">
    <property type="entry name" value="FeoA"/>
    <property type="match status" value="1"/>
</dbReference>
<dbReference type="SUPFAM" id="SSF52540">
    <property type="entry name" value="P-loop containing nucleoside triphosphate hydrolases"/>
    <property type="match status" value="1"/>
</dbReference>
<comment type="subcellular location">
    <subcellularLocation>
        <location evidence="2">Cell inner membrane</location>
        <topology evidence="2">Multi-pass membrane protein</topology>
    </subcellularLocation>
    <subcellularLocation>
        <location evidence="17">Cell membrane</location>
        <topology evidence="17">Multi-pass membrane protein</topology>
    </subcellularLocation>
</comment>
<feature type="transmembrane region" description="Helical" evidence="17">
    <location>
        <begin position="632"/>
        <end position="651"/>
    </location>
</feature>
<evidence type="ECO:0000256" key="2">
    <source>
        <dbReference type="ARBA" id="ARBA00004429"/>
    </source>
</evidence>
<dbReference type="Pfam" id="PF07664">
    <property type="entry name" value="FeoB_C"/>
    <property type="match status" value="1"/>
</dbReference>
<evidence type="ECO:0000256" key="5">
    <source>
        <dbReference type="ARBA" id="ARBA00022496"/>
    </source>
</evidence>
<evidence type="ECO:0000259" key="19">
    <source>
        <dbReference type="PROSITE" id="PS51711"/>
    </source>
</evidence>
<dbReference type="SMART" id="SM00899">
    <property type="entry name" value="FeoA"/>
    <property type="match status" value="1"/>
</dbReference>
<feature type="transmembrane region" description="Helical" evidence="17">
    <location>
        <begin position="725"/>
        <end position="744"/>
    </location>
</feature>
<evidence type="ECO:0000256" key="3">
    <source>
        <dbReference type="ARBA" id="ARBA00022448"/>
    </source>
</evidence>
<dbReference type="Gene3D" id="2.30.30.90">
    <property type="match status" value="1"/>
</dbReference>
<dbReference type="Gene3D" id="1.10.287.1770">
    <property type="match status" value="1"/>
</dbReference>
<evidence type="ECO:0000256" key="17">
    <source>
        <dbReference type="RuleBase" id="RU362098"/>
    </source>
</evidence>
<feature type="transmembrane region" description="Helical" evidence="17">
    <location>
        <begin position="574"/>
        <end position="594"/>
    </location>
</feature>
<evidence type="ECO:0000256" key="9">
    <source>
        <dbReference type="ARBA" id="ARBA00022989"/>
    </source>
</evidence>
<feature type="binding site" evidence="15">
    <location>
        <begin position="147"/>
        <end position="151"/>
    </location>
    <ligand>
        <name>GTP</name>
        <dbReference type="ChEBI" id="CHEBI:37565"/>
        <label>1</label>
    </ligand>
</feature>
<keyword evidence="13 17" id="KW-0472">Membrane</keyword>
<comment type="similarity">
    <text evidence="17">Belongs to the TRAFAC class TrmE-Era-EngA-EngB-Septin-like GTPase superfamily. FeoB GTPase (TC 9.A.8) family.</text>
</comment>
<dbReference type="SUPFAM" id="SSF50037">
    <property type="entry name" value="C-terminal domain of transcriptional repressors"/>
    <property type="match status" value="1"/>
</dbReference>
<dbReference type="InterPro" id="IPR003373">
    <property type="entry name" value="Fe2_transport_prot-B"/>
</dbReference>
<dbReference type="InterPro" id="IPR007167">
    <property type="entry name" value="Fe-transptr_FeoA-like"/>
</dbReference>
<comment type="function">
    <text evidence="1 17">Probable transporter of a GTP-driven Fe(2+) uptake system.</text>
</comment>
<dbReference type="InterPro" id="IPR011640">
    <property type="entry name" value="Fe2_transport_prot_B_C"/>
</dbReference>
<accession>A0A923NFF7</accession>